<evidence type="ECO:0000313" key="2">
    <source>
        <dbReference type="Proteomes" id="UP000272400"/>
    </source>
</evidence>
<dbReference type="OrthoDB" id="4804869at2"/>
<evidence type="ECO:0000313" key="1">
    <source>
        <dbReference type="EMBL" id="ROO82582.1"/>
    </source>
</evidence>
<keyword evidence="2" id="KW-1185">Reference proteome</keyword>
<comment type="caution">
    <text evidence="1">The sequence shown here is derived from an EMBL/GenBank/DDBJ whole genome shotgun (WGS) entry which is preliminary data.</text>
</comment>
<accession>A0A3N1CMQ0</accession>
<dbReference type="RefSeq" id="WP_123661592.1">
    <property type="nucleotide sequence ID" value="NZ_RJKE01000001.1"/>
</dbReference>
<dbReference type="AlphaFoldDB" id="A0A3N1CMQ0"/>
<gene>
    <name evidence="1" type="ORF">EDD29_0062</name>
</gene>
<dbReference type="InterPro" id="IPR046075">
    <property type="entry name" value="DUF6093"/>
</dbReference>
<dbReference type="EMBL" id="RJKE01000001">
    <property type="protein sequence ID" value="ROO82582.1"/>
    <property type="molecule type" value="Genomic_DNA"/>
</dbReference>
<protein>
    <submittedName>
        <fullName evidence="1">Uncharacterized protein</fullName>
    </submittedName>
</protein>
<proteinExistence type="predicted"/>
<name>A0A3N1CMQ0_9ACTN</name>
<reference evidence="1 2" key="1">
    <citation type="submission" date="2018-11" db="EMBL/GenBank/DDBJ databases">
        <title>Sequencing the genomes of 1000 actinobacteria strains.</title>
        <authorList>
            <person name="Klenk H.-P."/>
        </authorList>
    </citation>
    <scope>NUCLEOTIDE SEQUENCE [LARGE SCALE GENOMIC DNA]</scope>
    <source>
        <strain evidence="1 2">DSM 44254</strain>
    </source>
</reference>
<organism evidence="1 2">
    <name type="scientific">Actinocorallia herbida</name>
    <dbReference type="NCBI Taxonomy" id="58109"/>
    <lineage>
        <taxon>Bacteria</taxon>
        <taxon>Bacillati</taxon>
        <taxon>Actinomycetota</taxon>
        <taxon>Actinomycetes</taxon>
        <taxon>Streptosporangiales</taxon>
        <taxon>Thermomonosporaceae</taxon>
        <taxon>Actinocorallia</taxon>
    </lineage>
</organism>
<dbReference type="Proteomes" id="UP000272400">
    <property type="component" value="Unassembled WGS sequence"/>
</dbReference>
<sequence length="142" mass="15556">MLNGPPRTIHPLWSEHHRSTASGTLTSHCTLTRASGAGTTGPDGTWTPASRTTVYDGPCRVIVAQTISGEKVQPAAAAQQTSRRYMVSLLWDSAPVQVDDIVEITQSHDANLIGRRLRVSSIDYASEQWQRDLVCWEVEAIT</sequence>
<dbReference type="Pfam" id="PF19586">
    <property type="entry name" value="DUF6093"/>
    <property type="match status" value="1"/>
</dbReference>